<dbReference type="Proteomes" id="UP000294841">
    <property type="component" value="Unassembled WGS sequence"/>
</dbReference>
<dbReference type="EMBL" id="SLXI01000008">
    <property type="protein sequence ID" value="TCP11318.1"/>
    <property type="molecule type" value="Genomic_DNA"/>
</dbReference>
<protein>
    <recommendedName>
        <fullName evidence="3">UPF0319 protein EV697_10844</fullName>
    </recommendedName>
</protein>
<dbReference type="Pfam" id="PF09829">
    <property type="entry name" value="DUF2057"/>
    <property type="match status" value="1"/>
</dbReference>
<proteinExistence type="inferred from homology"/>
<evidence type="ECO:0000313" key="5">
    <source>
        <dbReference type="Proteomes" id="UP000294841"/>
    </source>
</evidence>
<dbReference type="PANTHER" id="PTHR38108">
    <property type="entry name" value="UPF0319 PROTEIN YCCT"/>
    <property type="match status" value="1"/>
</dbReference>
<dbReference type="AlphaFoldDB" id="A0A4R2MZT7"/>
<dbReference type="OrthoDB" id="6428208at2"/>
<dbReference type="RefSeq" id="WP_132024913.1">
    <property type="nucleotide sequence ID" value="NZ_CP016605.1"/>
</dbReference>
<keyword evidence="2 3" id="KW-0732">Signal</keyword>
<dbReference type="HAMAP" id="MF_00789">
    <property type="entry name" value="UPF0319"/>
    <property type="match status" value="1"/>
</dbReference>
<reference evidence="4 5" key="1">
    <citation type="submission" date="2019-03" db="EMBL/GenBank/DDBJ databases">
        <title>Genomic Encyclopedia of Type Strains, Phase IV (KMG-IV): sequencing the most valuable type-strain genomes for metagenomic binning, comparative biology and taxonomic classification.</title>
        <authorList>
            <person name="Goeker M."/>
        </authorList>
    </citation>
    <scope>NUCLEOTIDE SEQUENCE [LARGE SCALE GENOMIC DNA]</scope>
    <source>
        <strain evidence="4 5">DSM 28231</strain>
    </source>
</reference>
<dbReference type="InterPro" id="IPR018635">
    <property type="entry name" value="UPF0319"/>
</dbReference>
<accession>A0A4R2MZT7</accession>
<evidence type="ECO:0000313" key="4">
    <source>
        <dbReference type="EMBL" id="TCP11318.1"/>
    </source>
</evidence>
<feature type="chain" id="PRO_5021055943" description="UPF0319 protein EV697_10844" evidence="3">
    <location>
        <begin position="22"/>
        <end position="218"/>
    </location>
</feature>
<sequence length="218" mass="24172" precursor="true">MKFRVNALAIVALISSTTSFASMINSSSNIDVLAVDGQKANKSLFKSKSSFEITDNQLHQLVVRVSEIVRYGSDRSLYESDPIIVTFKNTNEDLMIVAPKIENENDVNNFKANPKITLTTKSGNPIDTKQEILKQEGFLPGVNLIGNLSEYNASNSIASVSGFATSSLPTAMPGFAKTQKDKIVVQGENIAEQQLQYWFQQADKETQTRFINWAKKQK</sequence>
<comment type="caution">
    <text evidence="4">The sequence shown here is derived from an EMBL/GenBank/DDBJ whole genome shotgun (WGS) entry which is preliminary data.</text>
</comment>
<gene>
    <name evidence="4" type="ORF">EV697_10844</name>
</gene>
<evidence type="ECO:0000256" key="2">
    <source>
        <dbReference type="ARBA" id="ARBA00022729"/>
    </source>
</evidence>
<evidence type="ECO:0000256" key="3">
    <source>
        <dbReference type="HAMAP-Rule" id="MF_00789"/>
    </source>
</evidence>
<dbReference type="NCBIfam" id="NF002516">
    <property type="entry name" value="PRK01904.1"/>
    <property type="match status" value="1"/>
</dbReference>
<name>A0A4R2MZT7_9PAST</name>
<keyword evidence="5" id="KW-1185">Reference proteome</keyword>
<dbReference type="PANTHER" id="PTHR38108:SF1">
    <property type="entry name" value="UPF0319 PROTEIN YCCT"/>
    <property type="match status" value="1"/>
</dbReference>
<evidence type="ECO:0000256" key="1">
    <source>
        <dbReference type="ARBA" id="ARBA00008490"/>
    </source>
</evidence>
<organism evidence="4 5">
    <name type="scientific">Bisgaardia hudsonensis</name>
    <dbReference type="NCBI Taxonomy" id="109472"/>
    <lineage>
        <taxon>Bacteria</taxon>
        <taxon>Pseudomonadati</taxon>
        <taxon>Pseudomonadota</taxon>
        <taxon>Gammaproteobacteria</taxon>
        <taxon>Pasteurellales</taxon>
        <taxon>Pasteurellaceae</taxon>
        <taxon>Bisgaardia</taxon>
    </lineage>
</organism>
<comment type="similarity">
    <text evidence="1 3">Belongs to the UPF0319 family.</text>
</comment>
<feature type="signal peptide" evidence="3">
    <location>
        <begin position="1"/>
        <end position="21"/>
    </location>
</feature>